<keyword evidence="2" id="KW-1185">Reference proteome</keyword>
<proteinExistence type="predicted"/>
<accession>A0ABC9XEU5</accession>
<sequence length="101" mass="10866">MHCCGSPGPVGASEHREVWDLGTHLLSPTEQGANARKLPTSPEAHEQCWGAWKLPQACKKLQACALCSVIPAADCPKNQPRELKFSPCCFPGQPRGKDAVC</sequence>
<evidence type="ECO:0000313" key="2">
    <source>
        <dbReference type="Proteomes" id="UP001623348"/>
    </source>
</evidence>
<evidence type="ECO:0000313" key="1">
    <source>
        <dbReference type="EMBL" id="GAB0195660.1"/>
    </source>
</evidence>
<dbReference type="Proteomes" id="UP001623348">
    <property type="component" value="Unassembled WGS sequence"/>
</dbReference>
<protein>
    <submittedName>
        <fullName evidence="1">Uncharacterized protein</fullName>
    </submittedName>
</protein>
<comment type="caution">
    <text evidence="1">The sequence shown here is derived from an EMBL/GenBank/DDBJ whole genome shotgun (WGS) entry which is preliminary data.</text>
</comment>
<dbReference type="EMBL" id="BAAFJT010000013">
    <property type="protein sequence ID" value="GAB0195660.1"/>
    <property type="molecule type" value="Genomic_DNA"/>
</dbReference>
<name>A0ABC9XEU5_GRUJA</name>
<gene>
    <name evidence="1" type="ORF">GRJ2_002031300</name>
</gene>
<dbReference type="AlphaFoldDB" id="A0ABC9XEU5"/>
<organism evidence="1 2">
    <name type="scientific">Grus japonensis</name>
    <name type="common">Japanese crane</name>
    <name type="synonym">Red-crowned crane</name>
    <dbReference type="NCBI Taxonomy" id="30415"/>
    <lineage>
        <taxon>Eukaryota</taxon>
        <taxon>Metazoa</taxon>
        <taxon>Chordata</taxon>
        <taxon>Craniata</taxon>
        <taxon>Vertebrata</taxon>
        <taxon>Euteleostomi</taxon>
        <taxon>Archelosauria</taxon>
        <taxon>Archosauria</taxon>
        <taxon>Dinosauria</taxon>
        <taxon>Saurischia</taxon>
        <taxon>Theropoda</taxon>
        <taxon>Coelurosauria</taxon>
        <taxon>Aves</taxon>
        <taxon>Neognathae</taxon>
        <taxon>Neoaves</taxon>
        <taxon>Gruiformes</taxon>
        <taxon>Gruidae</taxon>
        <taxon>Grus</taxon>
    </lineage>
</organism>
<reference evidence="1 2" key="1">
    <citation type="submission" date="2024-06" db="EMBL/GenBank/DDBJ databases">
        <title>The draft genome of Grus japonensis, version 3.</title>
        <authorList>
            <person name="Nabeshima K."/>
            <person name="Suzuki S."/>
            <person name="Onuma M."/>
        </authorList>
    </citation>
    <scope>NUCLEOTIDE SEQUENCE [LARGE SCALE GENOMIC DNA]</scope>
    <source>
        <strain evidence="1 2">451A</strain>
    </source>
</reference>